<protein>
    <submittedName>
        <fullName evidence="2">Uncharacterized protein</fullName>
    </submittedName>
</protein>
<name>A0A1B6PLM1_SORBI</name>
<keyword evidence="3" id="KW-1185">Reference proteome</keyword>
<sequence>MPLPEPFVQSGGKLGRARQLRSRQQSFLFADPVSLLLPPMDPARPLPPPVDSAAEAHSPPSSCSMGGGAPAANQPGTIGVCASSVVDPHLTHFLPCRSSGGHPWLWTPRSDDRSSMEAADLVRRRRIRSLFIDERNNGGGSLPPNQWWSISDGCSGFPLPLSPSVVRWARAVVDPCDDCGLTAAVRSTFNVAQIQARVRFFSSFFVFPDNLARRASLGARHD</sequence>
<dbReference type="InParanoid" id="A0A1B6PLM1"/>
<evidence type="ECO:0000313" key="3">
    <source>
        <dbReference type="Proteomes" id="UP000000768"/>
    </source>
</evidence>
<dbReference type="Gramene" id="KXG26548">
    <property type="protein sequence ID" value="KXG26548"/>
    <property type="gene ID" value="SORBI_3006G130900"/>
</dbReference>
<feature type="compositionally biased region" description="Pro residues" evidence="1">
    <location>
        <begin position="39"/>
        <end position="50"/>
    </location>
</feature>
<gene>
    <name evidence="2" type="ORF">SORBI_3006G130900</name>
</gene>
<proteinExistence type="predicted"/>
<dbReference type="EMBL" id="CM000765">
    <property type="protein sequence ID" value="KXG26548.2"/>
    <property type="molecule type" value="Genomic_DNA"/>
</dbReference>
<dbReference type="AlphaFoldDB" id="A0A1B6PLM1"/>
<evidence type="ECO:0000256" key="1">
    <source>
        <dbReference type="SAM" id="MobiDB-lite"/>
    </source>
</evidence>
<organism evidence="2 3">
    <name type="scientific">Sorghum bicolor</name>
    <name type="common">Sorghum</name>
    <name type="synonym">Sorghum vulgare</name>
    <dbReference type="NCBI Taxonomy" id="4558"/>
    <lineage>
        <taxon>Eukaryota</taxon>
        <taxon>Viridiplantae</taxon>
        <taxon>Streptophyta</taxon>
        <taxon>Embryophyta</taxon>
        <taxon>Tracheophyta</taxon>
        <taxon>Spermatophyta</taxon>
        <taxon>Magnoliopsida</taxon>
        <taxon>Liliopsida</taxon>
        <taxon>Poales</taxon>
        <taxon>Poaceae</taxon>
        <taxon>PACMAD clade</taxon>
        <taxon>Panicoideae</taxon>
        <taxon>Andropogonodae</taxon>
        <taxon>Andropogoneae</taxon>
        <taxon>Sorghinae</taxon>
        <taxon>Sorghum</taxon>
    </lineage>
</organism>
<accession>A0A1B6PLM1</accession>
<dbReference type="Proteomes" id="UP000000768">
    <property type="component" value="Chromosome 6"/>
</dbReference>
<feature type="region of interest" description="Disordered" evidence="1">
    <location>
        <begin position="39"/>
        <end position="70"/>
    </location>
</feature>
<reference evidence="2 3" key="1">
    <citation type="journal article" date="2009" name="Nature">
        <title>The Sorghum bicolor genome and the diversification of grasses.</title>
        <authorList>
            <person name="Paterson A.H."/>
            <person name="Bowers J.E."/>
            <person name="Bruggmann R."/>
            <person name="Dubchak I."/>
            <person name="Grimwood J."/>
            <person name="Gundlach H."/>
            <person name="Haberer G."/>
            <person name="Hellsten U."/>
            <person name="Mitros T."/>
            <person name="Poliakov A."/>
            <person name="Schmutz J."/>
            <person name="Spannagl M."/>
            <person name="Tang H."/>
            <person name="Wang X."/>
            <person name="Wicker T."/>
            <person name="Bharti A.K."/>
            <person name="Chapman J."/>
            <person name="Feltus F.A."/>
            <person name="Gowik U."/>
            <person name="Grigoriev I.V."/>
            <person name="Lyons E."/>
            <person name="Maher C.A."/>
            <person name="Martis M."/>
            <person name="Narechania A."/>
            <person name="Otillar R.P."/>
            <person name="Penning B.W."/>
            <person name="Salamov A.A."/>
            <person name="Wang Y."/>
            <person name="Zhang L."/>
            <person name="Carpita N.C."/>
            <person name="Freeling M."/>
            <person name="Gingle A.R."/>
            <person name="Hash C.T."/>
            <person name="Keller B."/>
            <person name="Klein P."/>
            <person name="Kresovich S."/>
            <person name="McCann M.C."/>
            <person name="Ming R."/>
            <person name="Peterson D.G."/>
            <person name="Mehboob-ur-Rahman"/>
            <person name="Ware D."/>
            <person name="Westhoff P."/>
            <person name="Mayer K.F."/>
            <person name="Messing J."/>
            <person name="Rokhsar D.S."/>
        </authorList>
    </citation>
    <scope>NUCLEOTIDE SEQUENCE [LARGE SCALE GENOMIC DNA]</scope>
    <source>
        <strain evidence="3">cv. BTx623</strain>
    </source>
</reference>
<evidence type="ECO:0000313" key="2">
    <source>
        <dbReference type="EMBL" id="KXG26548.2"/>
    </source>
</evidence>
<reference evidence="3" key="2">
    <citation type="journal article" date="2018" name="Plant J.">
        <title>The Sorghum bicolor reference genome: improved assembly, gene annotations, a transcriptome atlas, and signatures of genome organization.</title>
        <authorList>
            <person name="McCormick R.F."/>
            <person name="Truong S.K."/>
            <person name="Sreedasyam A."/>
            <person name="Jenkins J."/>
            <person name="Shu S."/>
            <person name="Sims D."/>
            <person name="Kennedy M."/>
            <person name="Amirebrahimi M."/>
            <person name="Weers B.D."/>
            <person name="McKinley B."/>
            <person name="Mattison A."/>
            <person name="Morishige D.T."/>
            <person name="Grimwood J."/>
            <person name="Schmutz J."/>
            <person name="Mullet J.E."/>
        </authorList>
    </citation>
    <scope>NUCLEOTIDE SEQUENCE [LARGE SCALE GENOMIC DNA]</scope>
    <source>
        <strain evidence="3">cv. BTx623</strain>
    </source>
</reference>